<evidence type="ECO:0000313" key="2">
    <source>
        <dbReference type="EMBL" id="SDF32085.1"/>
    </source>
</evidence>
<sequence>MQVDAVIVGDGPTGRLAYRVLSALGLDAVVVAPANAHGTDPRTTALLPSSVEGLDRLRIDVRPKATPLPTMLIESVGPFGLTAERFSAAEVDTPYLALNLPIGDLVALMPVAHRVEDKVVGVRHGPGRVSVLTEGGAQISARLAIAADGVRSPTREAARIRMWRRPLGLSALCAPVELDAPHQGLCIERYDDTGSITVIPVGGREGSLISIAPTAEIQRLAAAGAPAIEASARMRQPAYGAIRLAAPPVVFPVSLGWAPAPVRRRVVAVGEAAHTVPPIGAQGWNLAVRDVLALADVLSDAVRTGGDIGGSDVLSRYARRRRFDLPGRLAAVGMLAGVATDTSLPGRLARQVGLGMLSRVTPIKHALMRRGLA</sequence>
<dbReference type="PANTHER" id="PTHR43876">
    <property type="entry name" value="UBIQUINONE BIOSYNTHESIS MONOOXYGENASE COQ6, MITOCHONDRIAL"/>
    <property type="match status" value="1"/>
</dbReference>
<dbReference type="Proteomes" id="UP000198615">
    <property type="component" value="Unassembled WGS sequence"/>
</dbReference>
<dbReference type="Pfam" id="PF01494">
    <property type="entry name" value="FAD_binding_3"/>
    <property type="match status" value="1"/>
</dbReference>
<dbReference type="PANTHER" id="PTHR43876:SF7">
    <property type="entry name" value="UBIQUINONE BIOSYNTHESIS MONOOXYGENASE COQ6, MITOCHONDRIAL"/>
    <property type="match status" value="1"/>
</dbReference>
<keyword evidence="3" id="KW-1185">Reference proteome</keyword>
<gene>
    <name evidence="2" type="ORF">SAMN05660686_01032</name>
</gene>
<dbReference type="InterPro" id="IPR051205">
    <property type="entry name" value="UbiH/COQ6_monooxygenase"/>
</dbReference>
<proteinExistence type="predicted"/>
<dbReference type="InterPro" id="IPR002938">
    <property type="entry name" value="FAD-bd"/>
</dbReference>
<dbReference type="Gene3D" id="3.50.50.60">
    <property type="entry name" value="FAD/NAD(P)-binding domain"/>
    <property type="match status" value="2"/>
</dbReference>
<comment type="caution">
    <text evidence="2">The sequence shown here is derived from an EMBL/GenBank/DDBJ whole genome shotgun (WGS) entry which is preliminary data.</text>
</comment>
<dbReference type="EMBL" id="FNBW01000002">
    <property type="protein sequence ID" value="SDF32085.1"/>
    <property type="molecule type" value="Genomic_DNA"/>
</dbReference>
<accession>A0A8G2EXD1</accession>
<dbReference type="AlphaFoldDB" id="A0A8G2EXD1"/>
<dbReference type="PRINTS" id="PR00420">
    <property type="entry name" value="RNGMNOXGNASE"/>
</dbReference>
<dbReference type="OrthoDB" id="9791689at2"/>
<feature type="domain" description="FAD-binding" evidence="1">
    <location>
        <begin position="3"/>
        <end position="322"/>
    </location>
</feature>
<dbReference type="SUPFAM" id="SSF51905">
    <property type="entry name" value="FAD/NAD(P)-binding domain"/>
    <property type="match status" value="1"/>
</dbReference>
<dbReference type="InterPro" id="IPR036188">
    <property type="entry name" value="FAD/NAD-bd_sf"/>
</dbReference>
<dbReference type="GO" id="GO:0071949">
    <property type="term" value="F:FAD binding"/>
    <property type="evidence" value="ECO:0007669"/>
    <property type="project" value="InterPro"/>
</dbReference>
<evidence type="ECO:0000259" key="1">
    <source>
        <dbReference type="Pfam" id="PF01494"/>
    </source>
</evidence>
<name>A0A8G2EXD1_9PROT</name>
<organism evidence="2 3">
    <name type="scientific">Thalassobaculum litoreum DSM 18839</name>
    <dbReference type="NCBI Taxonomy" id="1123362"/>
    <lineage>
        <taxon>Bacteria</taxon>
        <taxon>Pseudomonadati</taxon>
        <taxon>Pseudomonadota</taxon>
        <taxon>Alphaproteobacteria</taxon>
        <taxon>Rhodospirillales</taxon>
        <taxon>Thalassobaculaceae</taxon>
        <taxon>Thalassobaculum</taxon>
    </lineage>
</organism>
<evidence type="ECO:0000313" key="3">
    <source>
        <dbReference type="Proteomes" id="UP000198615"/>
    </source>
</evidence>
<protein>
    <submittedName>
        <fullName evidence="2">2-octaprenyl-6-methoxyphenol hydroxylase</fullName>
    </submittedName>
</protein>
<reference evidence="2 3" key="1">
    <citation type="submission" date="2016-10" db="EMBL/GenBank/DDBJ databases">
        <authorList>
            <person name="Varghese N."/>
            <person name="Submissions S."/>
        </authorList>
    </citation>
    <scope>NUCLEOTIDE SEQUENCE [LARGE SCALE GENOMIC DNA]</scope>
    <source>
        <strain evidence="2 3">DSM 18839</strain>
    </source>
</reference>
<dbReference type="RefSeq" id="WP_093148629.1">
    <property type="nucleotide sequence ID" value="NZ_FNBW01000002.1"/>
</dbReference>